<accession>A0A6J6BMB0</accession>
<dbReference type="CDD" id="cd03801">
    <property type="entry name" value="GT4_PimA-like"/>
    <property type="match status" value="1"/>
</dbReference>
<organism evidence="3">
    <name type="scientific">freshwater metagenome</name>
    <dbReference type="NCBI Taxonomy" id="449393"/>
    <lineage>
        <taxon>unclassified sequences</taxon>
        <taxon>metagenomes</taxon>
        <taxon>ecological metagenomes</taxon>
    </lineage>
</organism>
<evidence type="ECO:0000313" key="3">
    <source>
        <dbReference type="EMBL" id="CAB4540132.1"/>
    </source>
</evidence>
<dbReference type="InterPro" id="IPR028098">
    <property type="entry name" value="Glyco_trans_4-like_N"/>
</dbReference>
<feature type="domain" description="Glycosyltransferase subfamily 4-like N-terminal" evidence="2">
    <location>
        <begin position="26"/>
        <end position="183"/>
    </location>
</feature>
<dbReference type="GO" id="GO:0016758">
    <property type="term" value="F:hexosyltransferase activity"/>
    <property type="evidence" value="ECO:0007669"/>
    <property type="project" value="TreeGrafter"/>
</dbReference>
<proteinExistence type="predicted"/>
<dbReference type="EMBL" id="CAEZSR010000004">
    <property type="protein sequence ID" value="CAB4540132.1"/>
    <property type="molecule type" value="Genomic_DNA"/>
</dbReference>
<protein>
    <submittedName>
        <fullName evidence="3">Unannotated protein</fullName>
    </submittedName>
</protein>
<dbReference type="InterPro" id="IPR050194">
    <property type="entry name" value="Glycosyltransferase_grp1"/>
</dbReference>
<reference evidence="3" key="1">
    <citation type="submission" date="2020-05" db="EMBL/GenBank/DDBJ databases">
        <authorList>
            <person name="Chiriac C."/>
            <person name="Salcher M."/>
            <person name="Ghai R."/>
            <person name="Kavagutti S V."/>
        </authorList>
    </citation>
    <scope>NUCLEOTIDE SEQUENCE</scope>
</reference>
<evidence type="ECO:0000259" key="2">
    <source>
        <dbReference type="Pfam" id="PF13439"/>
    </source>
</evidence>
<dbReference type="Pfam" id="PF00534">
    <property type="entry name" value="Glycos_transf_1"/>
    <property type="match status" value="1"/>
</dbReference>
<sequence>MAGSTDATSRGLLRVGMVCPYSLSVPGGVQAQVMGLSRELRRMGIEVRVLAPCDGPPPATFVTPLGDSLPTSANGSIAPLAPDPSCQLRTIRALTEEEFDVLHLHEPFTPGPTQTATLLHTAPIIATFHSAGESAAYKYLRRPVLAASHRLAHRVAVSKDAMELVHRYIGGEYEILFNGVELEQYREASPHPSEGPTIFFLGRHEERKGLDVLLAAMEQLPADVRLWVAGTGPDTARLKAQYAHDARIEWLGRVTDADKVARLKGATVFCAPSLHGESFGVVLIEAMAADTAIVASGLDGYRNVATDGVDAVLVEPGDVSALADALKRVLYDADLRARLVAAGGPRADEFSMRRLAELYAAHYHRIAADRAERRRLLDEAQDRRRVSRMLARALGRR</sequence>
<dbReference type="PANTHER" id="PTHR45947:SF3">
    <property type="entry name" value="SULFOQUINOVOSYL TRANSFERASE SQD2"/>
    <property type="match status" value="1"/>
</dbReference>
<name>A0A6J6BMB0_9ZZZZ</name>
<dbReference type="InterPro" id="IPR001296">
    <property type="entry name" value="Glyco_trans_1"/>
</dbReference>
<feature type="domain" description="Glycosyl transferase family 1" evidence="1">
    <location>
        <begin position="184"/>
        <end position="342"/>
    </location>
</feature>
<dbReference type="Gene3D" id="3.40.50.2000">
    <property type="entry name" value="Glycogen Phosphorylase B"/>
    <property type="match status" value="2"/>
</dbReference>
<gene>
    <name evidence="3" type="ORF">UFOPK1493_00225</name>
</gene>
<dbReference type="SUPFAM" id="SSF53756">
    <property type="entry name" value="UDP-Glycosyltransferase/glycogen phosphorylase"/>
    <property type="match status" value="1"/>
</dbReference>
<dbReference type="PANTHER" id="PTHR45947">
    <property type="entry name" value="SULFOQUINOVOSYL TRANSFERASE SQD2"/>
    <property type="match status" value="1"/>
</dbReference>
<dbReference type="Pfam" id="PF13439">
    <property type="entry name" value="Glyco_transf_4"/>
    <property type="match status" value="1"/>
</dbReference>
<evidence type="ECO:0000259" key="1">
    <source>
        <dbReference type="Pfam" id="PF00534"/>
    </source>
</evidence>
<dbReference type="AlphaFoldDB" id="A0A6J6BMB0"/>